<dbReference type="EMBL" id="JAXAFJ010000002">
    <property type="protein sequence ID" value="MDX6805694.1"/>
    <property type="molecule type" value="Genomic_DNA"/>
</dbReference>
<evidence type="ECO:0000313" key="4">
    <source>
        <dbReference type="EMBL" id="MDX6805694.1"/>
    </source>
</evidence>
<keyword evidence="2" id="KW-0012">Acyltransferase</keyword>
<evidence type="ECO:0000256" key="1">
    <source>
        <dbReference type="ARBA" id="ARBA00022679"/>
    </source>
</evidence>
<evidence type="ECO:0000259" key="3">
    <source>
        <dbReference type="PROSITE" id="PS51186"/>
    </source>
</evidence>
<dbReference type="CDD" id="cd04301">
    <property type="entry name" value="NAT_SF"/>
    <property type="match status" value="1"/>
</dbReference>
<organism evidence="4 5">
    <name type="scientific">Terrihabitans rhizophilus</name>
    <dbReference type="NCBI Taxonomy" id="3092662"/>
    <lineage>
        <taxon>Bacteria</taxon>
        <taxon>Pseudomonadati</taxon>
        <taxon>Pseudomonadota</taxon>
        <taxon>Alphaproteobacteria</taxon>
        <taxon>Hyphomicrobiales</taxon>
        <taxon>Terrihabitans</taxon>
    </lineage>
</organism>
<dbReference type="Gene3D" id="3.40.630.30">
    <property type="match status" value="1"/>
</dbReference>
<protein>
    <submittedName>
        <fullName evidence="4">Acetyltransferase</fullName>
    </submittedName>
</protein>
<dbReference type="InterPro" id="IPR000182">
    <property type="entry name" value="GNAT_dom"/>
</dbReference>
<dbReference type="PANTHER" id="PTHR43800:SF1">
    <property type="entry name" value="PEPTIDYL-LYSINE N-ACETYLTRANSFERASE YJAB"/>
    <property type="match status" value="1"/>
</dbReference>
<keyword evidence="5" id="KW-1185">Reference proteome</keyword>
<sequence length="151" mass="17343">MHDIHIRRARREELDTLLDIWQRAVERTHDFLTPADVAFYRPLVQSRYLPYAELWVAAEPWMPLGFMGLAGRKVESLFVDPDHLRRGVGRALLAHAFRLRGPLLIDVNEQNHAARAFYARMGFDEVGRSERDDLGKPFPLIHLAASGMAEV</sequence>
<feature type="domain" description="N-acetyltransferase" evidence="3">
    <location>
        <begin position="4"/>
        <end position="145"/>
    </location>
</feature>
<accession>A0ABU4RLJ4</accession>
<dbReference type="Pfam" id="PF13508">
    <property type="entry name" value="Acetyltransf_7"/>
    <property type="match status" value="1"/>
</dbReference>
<evidence type="ECO:0000256" key="2">
    <source>
        <dbReference type="ARBA" id="ARBA00023315"/>
    </source>
</evidence>
<dbReference type="SUPFAM" id="SSF55729">
    <property type="entry name" value="Acyl-CoA N-acyltransferases (Nat)"/>
    <property type="match status" value="1"/>
</dbReference>
<proteinExistence type="predicted"/>
<dbReference type="Proteomes" id="UP001274321">
    <property type="component" value="Unassembled WGS sequence"/>
</dbReference>
<keyword evidence="1" id="KW-0808">Transferase</keyword>
<comment type="caution">
    <text evidence="4">The sequence shown here is derived from an EMBL/GenBank/DDBJ whole genome shotgun (WGS) entry which is preliminary data.</text>
</comment>
<dbReference type="NCBIfam" id="NF007807">
    <property type="entry name" value="PRK10514.1"/>
    <property type="match status" value="1"/>
</dbReference>
<dbReference type="PANTHER" id="PTHR43800">
    <property type="entry name" value="PEPTIDYL-LYSINE N-ACETYLTRANSFERASE YJAB"/>
    <property type="match status" value="1"/>
</dbReference>
<dbReference type="InterPro" id="IPR016181">
    <property type="entry name" value="Acyl_CoA_acyltransferase"/>
</dbReference>
<dbReference type="RefSeq" id="WP_319843798.1">
    <property type="nucleotide sequence ID" value="NZ_JAXAFJ010000002.1"/>
</dbReference>
<evidence type="ECO:0000313" key="5">
    <source>
        <dbReference type="Proteomes" id="UP001274321"/>
    </source>
</evidence>
<dbReference type="PROSITE" id="PS51186">
    <property type="entry name" value="GNAT"/>
    <property type="match status" value="1"/>
</dbReference>
<name>A0ABU4RLJ4_9HYPH</name>
<reference evidence="4 5" key="1">
    <citation type="submission" date="2023-11" db="EMBL/GenBank/DDBJ databases">
        <authorList>
            <person name="Bao R."/>
        </authorList>
    </citation>
    <scope>NUCLEOTIDE SEQUENCE [LARGE SCALE GENOMIC DNA]</scope>
    <source>
        <strain evidence="4 5">PJ23</strain>
    </source>
</reference>
<gene>
    <name evidence="4" type="ORF">SCD90_06435</name>
</gene>